<dbReference type="Gene3D" id="2.70.130.10">
    <property type="entry name" value="Mannose-6-phosphate receptor binding domain"/>
    <property type="match status" value="1"/>
</dbReference>
<keyword evidence="3" id="KW-1133">Transmembrane helix</keyword>
<comment type="caution">
    <text evidence="5">The sequence shown here is derived from an EMBL/GenBank/DDBJ whole genome shotgun (WGS) entry which is preliminary data.</text>
</comment>
<sequence length="263" mass="28214">FQIQMKLLISIAFLSSMAHIVCSLSCEQYFNNLEKGILKDLIGLKVKDSSGQFAFGLCSDADSSLAGAGLVQLDKAAGNRVLGRWGQFYATAGRGWVELVYMGGKASAEDLADGNCSSTVGWSAHTMLICDATERSGSFRYIGRVAMGNGSGCYSLFELLHRRLCSLEQPQGGLPASAIALIVLLSLFISYLLIGAAIQRFVFKRRGLESIPNYTVWRRFGDCLADGCDFVCRSGGGGGDSSNGRYQQVGGLSDEDDEHLISG</sequence>
<evidence type="ECO:0000256" key="3">
    <source>
        <dbReference type="SAM" id="Phobius"/>
    </source>
</evidence>
<dbReference type="InterPro" id="IPR028927">
    <property type="entry name" value="Man-6-P_rcpt"/>
</dbReference>
<dbReference type="InterPro" id="IPR009011">
    <property type="entry name" value="Man6P_isomerase_rcpt-bd_dom_sf"/>
</dbReference>
<dbReference type="InterPro" id="IPR000296">
    <property type="entry name" value="Man-6-P_rcpt_cation_dep"/>
</dbReference>
<keyword evidence="3" id="KW-0472">Membrane</keyword>
<dbReference type="GO" id="GO:0019904">
    <property type="term" value="F:protein domain specific binding"/>
    <property type="evidence" value="ECO:0007669"/>
    <property type="project" value="InterPro"/>
</dbReference>
<feature type="transmembrane region" description="Helical" evidence="3">
    <location>
        <begin position="174"/>
        <end position="198"/>
    </location>
</feature>
<dbReference type="STRING" id="282301.A0A267DL74"/>
<evidence type="ECO:0000313" key="6">
    <source>
        <dbReference type="Proteomes" id="UP000215902"/>
    </source>
</evidence>
<dbReference type="GO" id="GO:0005802">
    <property type="term" value="C:trans-Golgi network"/>
    <property type="evidence" value="ECO:0007669"/>
    <property type="project" value="TreeGrafter"/>
</dbReference>
<feature type="compositionally biased region" description="Acidic residues" evidence="2">
    <location>
        <begin position="253"/>
        <end position="263"/>
    </location>
</feature>
<feature type="non-terminal residue" evidence="5">
    <location>
        <position position="1"/>
    </location>
</feature>
<dbReference type="SUPFAM" id="SSF50911">
    <property type="entry name" value="Mannose 6-phosphate receptor domain"/>
    <property type="match status" value="1"/>
</dbReference>
<evidence type="ECO:0000256" key="1">
    <source>
        <dbReference type="ARBA" id="ARBA00023180"/>
    </source>
</evidence>
<evidence type="ECO:0000313" key="5">
    <source>
        <dbReference type="EMBL" id="PAA49312.1"/>
    </source>
</evidence>
<dbReference type="PRINTS" id="PR00715">
    <property type="entry name" value="MAN6PRECEPTR"/>
</dbReference>
<dbReference type="GO" id="GO:0006622">
    <property type="term" value="P:protein targeting to lysosome"/>
    <property type="evidence" value="ECO:0007669"/>
    <property type="project" value="InterPro"/>
</dbReference>
<dbReference type="GO" id="GO:0005768">
    <property type="term" value="C:endosome"/>
    <property type="evidence" value="ECO:0007669"/>
    <property type="project" value="InterPro"/>
</dbReference>
<reference evidence="5 6" key="1">
    <citation type="submission" date="2017-06" db="EMBL/GenBank/DDBJ databases">
        <title>A platform for efficient transgenesis in Macrostomum lignano, a flatworm model organism for stem cell research.</title>
        <authorList>
            <person name="Berezikov E."/>
        </authorList>
    </citation>
    <scope>NUCLEOTIDE SEQUENCE [LARGE SCALE GENOMIC DNA]</scope>
    <source>
        <strain evidence="5">DV1</strain>
        <tissue evidence="5">Whole organism</tissue>
    </source>
</reference>
<dbReference type="Proteomes" id="UP000215902">
    <property type="component" value="Unassembled WGS sequence"/>
</dbReference>
<feature type="chain" id="PRO_5012470166" description="Cation-dependent mannose-6-phosphate receptor" evidence="4">
    <location>
        <begin position="24"/>
        <end position="263"/>
    </location>
</feature>
<name>A0A267DL74_9PLAT</name>
<dbReference type="Pfam" id="PF02157">
    <property type="entry name" value="Man-6-P_recep"/>
    <property type="match status" value="1"/>
</dbReference>
<dbReference type="EMBL" id="NIVC01003912">
    <property type="protein sequence ID" value="PAA49312.1"/>
    <property type="molecule type" value="Genomic_DNA"/>
</dbReference>
<protein>
    <recommendedName>
        <fullName evidence="7">Cation-dependent mannose-6-phosphate receptor</fullName>
    </recommendedName>
</protein>
<keyword evidence="3" id="KW-0812">Transmembrane</keyword>
<keyword evidence="6" id="KW-1185">Reference proteome</keyword>
<organism evidence="5 6">
    <name type="scientific">Macrostomum lignano</name>
    <dbReference type="NCBI Taxonomy" id="282301"/>
    <lineage>
        <taxon>Eukaryota</taxon>
        <taxon>Metazoa</taxon>
        <taxon>Spiralia</taxon>
        <taxon>Lophotrochozoa</taxon>
        <taxon>Platyhelminthes</taxon>
        <taxon>Rhabditophora</taxon>
        <taxon>Macrostomorpha</taxon>
        <taxon>Macrostomida</taxon>
        <taxon>Macrostomidae</taxon>
        <taxon>Macrostomum</taxon>
    </lineage>
</organism>
<evidence type="ECO:0008006" key="7">
    <source>
        <dbReference type="Google" id="ProtNLM"/>
    </source>
</evidence>
<keyword evidence="1" id="KW-0325">Glycoprotein</keyword>
<gene>
    <name evidence="5" type="ORF">BOX15_Mlig013714g4</name>
</gene>
<feature type="region of interest" description="Disordered" evidence="2">
    <location>
        <begin position="243"/>
        <end position="263"/>
    </location>
</feature>
<dbReference type="AlphaFoldDB" id="A0A267DL74"/>
<evidence type="ECO:0000256" key="2">
    <source>
        <dbReference type="SAM" id="MobiDB-lite"/>
    </source>
</evidence>
<dbReference type="PANTHER" id="PTHR15071">
    <property type="entry name" value="MANNOSE-6-PHOSPHATE RECEPTOR FAMILY MEMBER"/>
    <property type="match status" value="1"/>
</dbReference>
<feature type="signal peptide" evidence="4">
    <location>
        <begin position="1"/>
        <end position="23"/>
    </location>
</feature>
<proteinExistence type="predicted"/>
<dbReference type="OrthoDB" id="29460at2759"/>
<accession>A0A267DL74</accession>
<keyword evidence="4" id="KW-0732">Signal</keyword>
<dbReference type="PANTHER" id="PTHR15071:SF29">
    <property type="entry name" value="CATION-DEPENDENT MANNOSE-6-PHOSPHATE RECEPTOR"/>
    <property type="match status" value="1"/>
</dbReference>
<evidence type="ECO:0000256" key="4">
    <source>
        <dbReference type="SAM" id="SignalP"/>
    </source>
</evidence>